<reference evidence="1" key="1">
    <citation type="submission" date="2010-07" db="EMBL/GenBank/DDBJ databases">
        <authorList>
            <consortium name="CONSOLIDER consortium CSD2007-00005"/>
            <person name="Guazzaroni M.-E."/>
            <person name="Richter M."/>
            <person name="Garcia-Salamanca A."/>
            <person name="Yarza P."/>
            <person name="Ferrer M."/>
        </authorList>
    </citation>
    <scope>NUCLEOTIDE SEQUENCE</scope>
</reference>
<accession>D9PEV8</accession>
<organism evidence="1">
    <name type="scientific">sediment metagenome</name>
    <dbReference type="NCBI Taxonomy" id="749907"/>
    <lineage>
        <taxon>unclassified sequences</taxon>
        <taxon>metagenomes</taxon>
        <taxon>ecological metagenomes</taxon>
    </lineage>
</organism>
<name>D9PEV8_9ZZZZ</name>
<proteinExistence type="predicted"/>
<protein>
    <submittedName>
        <fullName evidence="1">Uncharacterized protein</fullName>
    </submittedName>
</protein>
<dbReference type="AlphaFoldDB" id="D9PEV8"/>
<evidence type="ECO:0000313" key="1">
    <source>
        <dbReference type="EMBL" id="EFK97894.1"/>
    </source>
</evidence>
<dbReference type="EMBL" id="ADZX01000003">
    <property type="protein sequence ID" value="EFK97894.1"/>
    <property type="molecule type" value="Genomic_DNA"/>
</dbReference>
<reference evidence="1" key="2">
    <citation type="journal article" date="2011" name="Microb. Ecol.">
        <title>Taxonomic and Functional Metagenomic Profiling of the Microbial Community in the Anoxic Sediment of a Sub-saline Shallow Lake (Laguna de Carrizo, Central Spain).</title>
        <authorList>
            <person name="Ferrer M."/>
            <person name="Guazzaroni M.E."/>
            <person name="Richter M."/>
            <person name="Garcia-Salamanca A."/>
            <person name="Yarza P."/>
            <person name="Suarez-Suarez A."/>
            <person name="Solano J."/>
            <person name="Alcaide M."/>
            <person name="van Dillewijn P."/>
            <person name="Molina-Henares M.A."/>
            <person name="Lopez-Cortes N."/>
            <person name="Al-Ramahi Y."/>
            <person name="Guerrero C."/>
            <person name="Acosta A."/>
            <person name="de Eugenio L.I."/>
            <person name="Martinez V."/>
            <person name="Marques S."/>
            <person name="Rojo F."/>
            <person name="Santero E."/>
            <person name="Genilloud O."/>
            <person name="Perez-Perez J."/>
            <person name="Rossello-Mora R."/>
            <person name="Ramos J.L."/>
        </authorList>
    </citation>
    <scope>NUCLEOTIDE SEQUENCE</scope>
</reference>
<comment type="caution">
    <text evidence="1">The sequence shown here is derived from an EMBL/GenBank/DDBJ whole genome shotgun (WGS) entry which is preliminary data.</text>
</comment>
<gene>
    <name evidence="1" type="ORF">LDC_0036</name>
</gene>
<sequence>MKRLESAHIKEQLISPVRKLEEVDLSRFSISNVIAYIPDPEKPHSSKKLIGDLILHLNNGYSILCSGIEITLPRESHVDLLPKEKGKYEIRHSLVY</sequence>